<evidence type="ECO:0000313" key="1">
    <source>
        <dbReference type="EMBL" id="KAL2613227.1"/>
    </source>
</evidence>
<comment type="caution">
    <text evidence="1">The sequence shown here is derived from an EMBL/GenBank/DDBJ whole genome shotgun (WGS) entry which is preliminary data.</text>
</comment>
<sequence>MWMRQELKDQRRPHSSLAKKKCGKIIPPQKLQKLADDMNMTGWRAIQDLLETDQVSLLNRVILKKLSLDEMGIEATDLKLQYKIQDVFVQIAKAPDWVFLREIPKETTP</sequence>
<protein>
    <submittedName>
        <fullName evidence="1">Uncharacterized protein</fullName>
    </submittedName>
</protein>
<reference evidence="1 2" key="1">
    <citation type="submission" date="2024-09" db="EMBL/GenBank/DDBJ databases">
        <title>Chromosome-scale assembly of Riccia fluitans.</title>
        <authorList>
            <person name="Paukszto L."/>
            <person name="Sawicki J."/>
            <person name="Karawczyk K."/>
            <person name="Piernik-Szablinska J."/>
            <person name="Szczecinska M."/>
            <person name="Mazdziarz M."/>
        </authorList>
    </citation>
    <scope>NUCLEOTIDE SEQUENCE [LARGE SCALE GENOMIC DNA]</scope>
    <source>
        <strain evidence="1">Rf_01</strain>
        <tissue evidence="1">Aerial parts of the thallus</tissue>
    </source>
</reference>
<keyword evidence="2" id="KW-1185">Reference proteome</keyword>
<dbReference type="EMBL" id="JBHFFA010000007">
    <property type="protein sequence ID" value="KAL2613227.1"/>
    <property type="molecule type" value="Genomic_DNA"/>
</dbReference>
<dbReference type="AlphaFoldDB" id="A0ABD1XWE7"/>
<organism evidence="1 2">
    <name type="scientific">Riccia fluitans</name>
    <dbReference type="NCBI Taxonomy" id="41844"/>
    <lineage>
        <taxon>Eukaryota</taxon>
        <taxon>Viridiplantae</taxon>
        <taxon>Streptophyta</taxon>
        <taxon>Embryophyta</taxon>
        <taxon>Marchantiophyta</taxon>
        <taxon>Marchantiopsida</taxon>
        <taxon>Marchantiidae</taxon>
        <taxon>Marchantiales</taxon>
        <taxon>Ricciaceae</taxon>
        <taxon>Riccia</taxon>
    </lineage>
</organism>
<name>A0ABD1XWE7_9MARC</name>
<accession>A0ABD1XWE7</accession>
<evidence type="ECO:0000313" key="2">
    <source>
        <dbReference type="Proteomes" id="UP001605036"/>
    </source>
</evidence>
<gene>
    <name evidence="1" type="ORF">R1flu_024919</name>
</gene>
<dbReference type="Proteomes" id="UP001605036">
    <property type="component" value="Unassembled WGS sequence"/>
</dbReference>
<proteinExistence type="predicted"/>